<protein>
    <submittedName>
        <fullName evidence="2">Uncharacterized protein</fullName>
    </submittedName>
</protein>
<comment type="caution">
    <text evidence="2">The sequence shown here is derived from an EMBL/GenBank/DDBJ whole genome shotgun (WGS) entry which is preliminary data.</text>
</comment>
<evidence type="ECO:0000256" key="1">
    <source>
        <dbReference type="SAM" id="MobiDB-lite"/>
    </source>
</evidence>
<keyword evidence="3" id="KW-1185">Reference proteome</keyword>
<sequence length="131" mass="14481">MASGYNFYEEDLPHLPPTKPPRGWAPCGLGDARALQQALRAAEVASHGTYPDLDFRTYCLTEQQRLDGLYHSQLLLLLAGQDTRQSRVAHSPPSTLQREPDARRQIHLRPVTNAAANLQVPTHASAYAAIL</sequence>
<gene>
    <name evidence="2" type="ORF">WJX74_005641</name>
</gene>
<name>A0AAW1QVQ1_9CHLO</name>
<feature type="region of interest" description="Disordered" evidence="1">
    <location>
        <begin position="1"/>
        <end position="20"/>
    </location>
</feature>
<dbReference type="AlphaFoldDB" id="A0AAW1QVQ1"/>
<dbReference type="Proteomes" id="UP001438707">
    <property type="component" value="Unassembled WGS sequence"/>
</dbReference>
<evidence type="ECO:0000313" key="3">
    <source>
        <dbReference type="Proteomes" id="UP001438707"/>
    </source>
</evidence>
<organism evidence="2 3">
    <name type="scientific">Apatococcus lobatus</name>
    <dbReference type="NCBI Taxonomy" id="904363"/>
    <lineage>
        <taxon>Eukaryota</taxon>
        <taxon>Viridiplantae</taxon>
        <taxon>Chlorophyta</taxon>
        <taxon>core chlorophytes</taxon>
        <taxon>Trebouxiophyceae</taxon>
        <taxon>Chlorellales</taxon>
        <taxon>Chlorellaceae</taxon>
        <taxon>Apatococcus</taxon>
    </lineage>
</organism>
<proteinExistence type="predicted"/>
<accession>A0AAW1QVQ1</accession>
<reference evidence="2 3" key="1">
    <citation type="journal article" date="2024" name="Nat. Commun.">
        <title>Phylogenomics reveals the evolutionary origins of lichenization in chlorophyte algae.</title>
        <authorList>
            <person name="Puginier C."/>
            <person name="Libourel C."/>
            <person name="Otte J."/>
            <person name="Skaloud P."/>
            <person name="Haon M."/>
            <person name="Grisel S."/>
            <person name="Petersen M."/>
            <person name="Berrin J.G."/>
            <person name="Delaux P.M."/>
            <person name="Dal Grande F."/>
            <person name="Keller J."/>
        </authorList>
    </citation>
    <scope>NUCLEOTIDE SEQUENCE [LARGE SCALE GENOMIC DNA]</scope>
    <source>
        <strain evidence="2 3">SAG 2145</strain>
    </source>
</reference>
<dbReference type="EMBL" id="JALJOS010000024">
    <property type="protein sequence ID" value="KAK9825552.1"/>
    <property type="molecule type" value="Genomic_DNA"/>
</dbReference>
<evidence type="ECO:0000313" key="2">
    <source>
        <dbReference type="EMBL" id="KAK9825552.1"/>
    </source>
</evidence>